<dbReference type="Gene3D" id="1.20.5.3310">
    <property type="match status" value="1"/>
</dbReference>
<feature type="compositionally biased region" description="Low complexity" evidence="11">
    <location>
        <begin position="76"/>
        <end position="85"/>
    </location>
</feature>
<keyword evidence="3 10" id="KW-1003">Cell membrane</keyword>
<comment type="similarity">
    <text evidence="10">Belongs to the TatA/E family.</text>
</comment>
<dbReference type="PRINTS" id="PR01506">
    <property type="entry name" value="TATBPROTEIN"/>
</dbReference>
<feature type="region of interest" description="Disordered" evidence="11">
    <location>
        <begin position="61"/>
        <end position="112"/>
    </location>
</feature>
<accession>A0A194AKD2</accession>
<dbReference type="RefSeq" id="WP_069859946.1">
    <property type="nucleotide sequence ID" value="NZ_BDFE01000020.1"/>
</dbReference>
<keyword evidence="4 10" id="KW-0812">Transmembrane</keyword>
<feature type="compositionally biased region" description="Basic and acidic residues" evidence="11">
    <location>
        <begin position="61"/>
        <end position="75"/>
    </location>
</feature>
<keyword evidence="6 10" id="KW-1133">Transmembrane helix</keyword>
<comment type="subcellular location">
    <subcellularLocation>
        <location evidence="10">Cell membrane</location>
        <topology evidence="10">Single-pass membrane protein</topology>
    </subcellularLocation>
    <subcellularLocation>
        <location evidence="1">Membrane</location>
        <topology evidence="1">Single-pass membrane protein</topology>
    </subcellularLocation>
</comment>
<protein>
    <recommendedName>
        <fullName evidence="10">Sec-independent protein translocase protein TatA</fullName>
    </recommendedName>
</protein>
<dbReference type="Pfam" id="PF02416">
    <property type="entry name" value="TatA_B_E"/>
    <property type="match status" value="1"/>
</dbReference>
<dbReference type="InterPro" id="IPR018448">
    <property type="entry name" value="TatB"/>
</dbReference>
<comment type="function">
    <text evidence="10">Part of the twin-arginine translocation (Tat) system that transports large folded proteins containing a characteristic twin-arginine motif in their signal peptide across membranes. TatA could form the protein-conducting channel of the Tat system.</text>
</comment>
<keyword evidence="8 10" id="KW-0472">Membrane</keyword>
<dbReference type="Proteomes" id="UP000095200">
    <property type="component" value="Unassembled WGS sequence"/>
</dbReference>
<evidence type="ECO:0000256" key="5">
    <source>
        <dbReference type="ARBA" id="ARBA00022927"/>
    </source>
</evidence>
<sequence length="112" mass="11918">MFGIGTTEVLIILVVALIVIGPNKLPDVARTLGKALGEFKRMSSDVKRTIDLEAERAEEAAKTREAEKELYDKQKSASSKAPAAQVEVVDEGKGSNDRTKETAGSGVTGKEA</sequence>
<dbReference type="AlphaFoldDB" id="A0A194AKD2"/>
<keyword evidence="5 10" id="KW-0653">Protein transport</keyword>
<dbReference type="PANTHER" id="PTHR33162:SF1">
    <property type="entry name" value="SEC-INDEPENDENT PROTEIN TRANSLOCASE PROTEIN TATA, CHLOROPLASTIC"/>
    <property type="match status" value="1"/>
</dbReference>
<dbReference type="InterPro" id="IPR003369">
    <property type="entry name" value="TatA/B/E"/>
</dbReference>
<keyword evidence="7 10" id="KW-0811">Translocation</keyword>
<proteinExistence type="inferred from homology"/>
<keyword evidence="13" id="KW-1185">Reference proteome</keyword>
<evidence type="ECO:0000256" key="8">
    <source>
        <dbReference type="ARBA" id="ARBA00023136"/>
    </source>
</evidence>
<keyword evidence="2 10" id="KW-0813">Transport</keyword>
<dbReference type="STRING" id="1592317.DPF_2426"/>
<organism evidence="12 13">
    <name type="scientific">Desulfoplanes formicivorans</name>
    <dbReference type="NCBI Taxonomy" id="1592317"/>
    <lineage>
        <taxon>Bacteria</taxon>
        <taxon>Pseudomonadati</taxon>
        <taxon>Thermodesulfobacteriota</taxon>
        <taxon>Desulfovibrionia</taxon>
        <taxon>Desulfovibrionales</taxon>
        <taxon>Desulfoplanaceae</taxon>
        <taxon>Desulfoplanes</taxon>
    </lineage>
</organism>
<dbReference type="GO" id="GO:0033281">
    <property type="term" value="C:TAT protein transport complex"/>
    <property type="evidence" value="ECO:0007669"/>
    <property type="project" value="UniProtKB-UniRule"/>
</dbReference>
<name>A0A194AKD2_9BACT</name>
<comment type="subunit">
    <text evidence="10">Forms a complex with TatC.</text>
</comment>
<evidence type="ECO:0000313" key="12">
    <source>
        <dbReference type="EMBL" id="GAU09695.1"/>
    </source>
</evidence>
<dbReference type="EMBL" id="BDFE01000020">
    <property type="protein sequence ID" value="GAU09695.1"/>
    <property type="molecule type" value="Genomic_DNA"/>
</dbReference>
<evidence type="ECO:0000256" key="3">
    <source>
        <dbReference type="ARBA" id="ARBA00022475"/>
    </source>
</evidence>
<dbReference type="PANTHER" id="PTHR33162">
    <property type="entry name" value="SEC-INDEPENDENT PROTEIN TRANSLOCASE PROTEIN TATA, CHLOROPLASTIC"/>
    <property type="match status" value="1"/>
</dbReference>
<evidence type="ECO:0000256" key="9">
    <source>
        <dbReference type="ARBA" id="ARBA00025340"/>
    </source>
</evidence>
<evidence type="ECO:0000256" key="11">
    <source>
        <dbReference type="SAM" id="MobiDB-lite"/>
    </source>
</evidence>
<reference evidence="13" key="1">
    <citation type="submission" date="2016-06" db="EMBL/GenBank/DDBJ databases">
        <title>Draft genome sequence of Desulfoplanes formicivorans strain Pf12B.</title>
        <authorList>
            <person name="Watanabe M."/>
            <person name="Kojima H."/>
            <person name="Fukui M."/>
        </authorList>
    </citation>
    <scope>NUCLEOTIDE SEQUENCE [LARGE SCALE GENOMIC DNA]</scope>
    <source>
        <strain evidence="13">Pf12B</strain>
    </source>
</reference>
<evidence type="ECO:0000256" key="4">
    <source>
        <dbReference type="ARBA" id="ARBA00022692"/>
    </source>
</evidence>
<feature type="compositionally biased region" description="Basic and acidic residues" evidence="11">
    <location>
        <begin position="90"/>
        <end position="101"/>
    </location>
</feature>
<dbReference type="OrthoDB" id="9810561at2"/>
<dbReference type="GO" id="GO:0043953">
    <property type="term" value="P:protein transport by the Tat complex"/>
    <property type="evidence" value="ECO:0007669"/>
    <property type="project" value="UniProtKB-UniRule"/>
</dbReference>
<dbReference type="GO" id="GO:0006886">
    <property type="term" value="P:intracellular protein transport"/>
    <property type="evidence" value="ECO:0007669"/>
    <property type="project" value="UniProtKB-ARBA"/>
</dbReference>
<dbReference type="GO" id="GO:0008320">
    <property type="term" value="F:protein transmembrane transporter activity"/>
    <property type="evidence" value="ECO:0007669"/>
    <property type="project" value="UniProtKB-UniRule"/>
</dbReference>
<dbReference type="HAMAP" id="MF_00236">
    <property type="entry name" value="TatA_E"/>
    <property type="match status" value="1"/>
</dbReference>
<evidence type="ECO:0000256" key="10">
    <source>
        <dbReference type="HAMAP-Rule" id="MF_00236"/>
    </source>
</evidence>
<comment type="function">
    <text evidence="9">Part of the twin-arginine translocation (Tat) system that transports large folded proteins containing a characteristic twin-arginine motif in their signal peptide across the thylakoid membrane. Involved in delta pH-dependent protein transport required for chloroplast development, especially thylakoid membrane formation. TATC and TATB mediate precursor recognition, whereas TATA facilitates translocation.</text>
</comment>
<gene>
    <name evidence="10" type="primary">tatA</name>
    <name evidence="12" type="ORF">DPF_2426</name>
</gene>
<comment type="caution">
    <text evidence="12">The sequence shown here is derived from an EMBL/GenBank/DDBJ whole genome shotgun (WGS) entry which is preliminary data.</text>
</comment>
<evidence type="ECO:0000313" key="13">
    <source>
        <dbReference type="Proteomes" id="UP000095200"/>
    </source>
</evidence>
<dbReference type="InterPro" id="IPR006312">
    <property type="entry name" value="TatA/E"/>
</dbReference>
<evidence type="ECO:0000256" key="6">
    <source>
        <dbReference type="ARBA" id="ARBA00022989"/>
    </source>
</evidence>
<dbReference type="NCBIfam" id="TIGR01410">
    <property type="entry name" value="tatB"/>
    <property type="match status" value="1"/>
</dbReference>
<evidence type="ECO:0000256" key="1">
    <source>
        <dbReference type="ARBA" id="ARBA00004167"/>
    </source>
</evidence>
<evidence type="ECO:0000256" key="7">
    <source>
        <dbReference type="ARBA" id="ARBA00023010"/>
    </source>
</evidence>
<evidence type="ECO:0000256" key="2">
    <source>
        <dbReference type="ARBA" id="ARBA00022448"/>
    </source>
</evidence>